<evidence type="ECO:0000313" key="8">
    <source>
        <dbReference type="EMBL" id="CAK0821039.1"/>
    </source>
</evidence>
<proteinExistence type="predicted"/>
<feature type="domain" description="Radical SAM core" evidence="7">
    <location>
        <begin position="31"/>
        <end position="128"/>
    </location>
</feature>
<dbReference type="EMBL" id="CAUYUJ010007517">
    <property type="protein sequence ID" value="CAK0821039.1"/>
    <property type="molecule type" value="Genomic_DNA"/>
</dbReference>
<evidence type="ECO:0000256" key="1">
    <source>
        <dbReference type="ARBA" id="ARBA00001966"/>
    </source>
</evidence>
<dbReference type="Pfam" id="PF04055">
    <property type="entry name" value="Radical_SAM"/>
    <property type="match status" value="1"/>
</dbReference>
<evidence type="ECO:0000313" key="9">
    <source>
        <dbReference type="Proteomes" id="UP001189429"/>
    </source>
</evidence>
<evidence type="ECO:0000256" key="3">
    <source>
        <dbReference type="ARBA" id="ARBA00022691"/>
    </source>
</evidence>
<keyword evidence="4" id="KW-0479">Metal-binding</keyword>
<name>A0ABN9RRM4_9DINO</name>
<gene>
    <name evidence="8" type="ORF">PCOR1329_LOCUS22474</name>
</gene>
<dbReference type="PANTHER" id="PTHR43076">
    <property type="entry name" value="FO SYNTHASE (COFH)"/>
    <property type="match status" value="1"/>
</dbReference>
<keyword evidence="2" id="KW-0004">4Fe-4S</keyword>
<comment type="caution">
    <text evidence="8">The sequence shown here is derived from an EMBL/GenBank/DDBJ whole genome shotgun (WGS) entry which is preliminary data.</text>
</comment>
<dbReference type="InterPro" id="IPR007197">
    <property type="entry name" value="rSAM"/>
</dbReference>
<evidence type="ECO:0000256" key="6">
    <source>
        <dbReference type="ARBA" id="ARBA00023014"/>
    </source>
</evidence>
<organism evidence="8 9">
    <name type="scientific">Prorocentrum cordatum</name>
    <dbReference type="NCBI Taxonomy" id="2364126"/>
    <lineage>
        <taxon>Eukaryota</taxon>
        <taxon>Sar</taxon>
        <taxon>Alveolata</taxon>
        <taxon>Dinophyceae</taxon>
        <taxon>Prorocentrales</taxon>
        <taxon>Prorocentraceae</taxon>
        <taxon>Prorocentrum</taxon>
    </lineage>
</organism>
<keyword evidence="9" id="KW-1185">Reference proteome</keyword>
<dbReference type="SUPFAM" id="SSF102114">
    <property type="entry name" value="Radical SAM enzymes"/>
    <property type="match status" value="1"/>
</dbReference>
<keyword evidence="6" id="KW-0411">Iron-sulfur</keyword>
<evidence type="ECO:0000256" key="4">
    <source>
        <dbReference type="ARBA" id="ARBA00022723"/>
    </source>
</evidence>
<dbReference type="PANTHER" id="PTHR43076:SF1">
    <property type="entry name" value="LIPOYL SYNTHASE 2"/>
    <property type="match status" value="1"/>
</dbReference>
<keyword evidence="3" id="KW-0949">S-adenosyl-L-methionine</keyword>
<evidence type="ECO:0000256" key="2">
    <source>
        <dbReference type="ARBA" id="ARBA00022485"/>
    </source>
</evidence>
<accession>A0ABN9RRM4</accession>
<dbReference type="Gene3D" id="3.20.20.70">
    <property type="entry name" value="Aldolase class I"/>
    <property type="match status" value="1"/>
</dbReference>
<keyword evidence="5" id="KW-0408">Iron</keyword>
<sequence>SSTHSRDDAVEPWQDFYERAAGAVRAAAPALHLHAFSPEEVRYGARLSGRSVPEMLRALKAAGVGSLPGTSAEILDDGLRARLGGNRLTSAQWREVIAAAHAEGLATTSTMMYGHIRTPEQVAAHLALLRE</sequence>
<dbReference type="InterPro" id="IPR034405">
    <property type="entry name" value="F420"/>
</dbReference>
<comment type="cofactor">
    <cofactor evidence="1">
        <name>[4Fe-4S] cluster</name>
        <dbReference type="ChEBI" id="CHEBI:49883"/>
    </cofactor>
</comment>
<dbReference type="Proteomes" id="UP001189429">
    <property type="component" value="Unassembled WGS sequence"/>
</dbReference>
<feature type="non-terminal residue" evidence="8">
    <location>
        <position position="1"/>
    </location>
</feature>
<evidence type="ECO:0000256" key="5">
    <source>
        <dbReference type="ARBA" id="ARBA00023004"/>
    </source>
</evidence>
<evidence type="ECO:0000259" key="7">
    <source>
        <dbReference type="Pfam" id="PF04055"/>
    </source>
</evidence>
<reference evidence="8" key="1">
    <citation type="submission" date="2023-10" db="EMBL/GenBank/DDBJ databases">
        <authorList>
            <person name="Chen Y."/>
            <person name="Shah S."/>
            <person name="Dougan E. K."/>
            <person name="Thang M."/>
            <person name="Chan C."/>
        </authorList>
    </citation>
    <scope>NUCLEOTIDE SEQUENCE [LARGE SCALE GENOMIC DNA]</scope>
</reference>
<dbReference type="InterPro" id="IPR013785">
    <property type="entry name" value="Aldolase_TIM"/>
</dbReference>
<protein>
    <recommendedName>
        <fullName evidence="7">Radical SAM core domain-containing protein</fullName>
    </recommendedName>
</protein>
<feature type="non-terminal residue" evidence="8">
    <location>
        <position position="131"/>
    </location>
</feature>
<dbReference type="InterPro" id="IPR058240">
    <property type="entry name" value="rSAM_sf"/>
</dbReference>